<sequence>MHDWCGIMLPSELDELTSGDLEIFQEEMAEVYTALVTGIQQDQELMSGEEEFIRAGPKGKDRQVRKVVVEEFTMFLSLIPETTESITPSVVWIRDFLKYLAMTKASSIQRPIAENTIKKYHTAAVDYCKWKYGDQGFEYTKENRSMVNEALAEMATEGRYLYNCKMDVVKYYFPDHVSYILDKVYRHASLQSTEMRKVWFHRILTLLLYTATAARDTDIAVAPAFIGKTPHHGNGERAYCLSWADVHIYVDTTYQSPTIADCQCMVELKYCEGKKELPNDNVKKYFGPILDYPNLCPISTLLVHAIENGLVEGSSVAEAIRRAKGDPKHEVQWKYPKRPVLCAEGTDGSLLLDIPATLFHVNKVLYAMTDLANVPHFAVCNLRRGCQGANTDEELQQLYADIEAVRYNLQLLQCPIVSGDDGNLQSLQVDFHRLALDTNEHGLTPPFYVTWESAMGSPLFQQPIIPPRGKRQLSPRSALTQFSDSSLNSPPRKSRKTHIKPTNQNYACH</sequence>
<keyword evidence="3" id="KW-1185">Reference proteome</keyword>
<gene>
    <name evidence="2" type="ORF">TRICI_005487</name>
</gene>
<proteinExistence type="predicted"/>
<feature type="compositionally biased region" description="Polar residues" evidence="1">
    <location>
        <begin position="500"/>
        <end position="509"/>
    </location>
</feature>
<dbReference type="EMBL" id="SWFS01000430">
    <property type="protein sequence ID" value="KAA8904437.1"/>
    <property type="molecule type" value="Genomic_DNA"/>
</dbReference>
<name>A0A642UUB0_9ASCO</name>
<reference evidence="2" key="1">
    <citation type="journal article" date="2019" name="G3 (Bethesda)">
        <title>Genome Assemblies of Two Rare Opportunistic Yeast Pathogens: Diutina rugosa (syn. Candida rugosa) and Trichomonascus ciferrii (syn. Candida ciferrii).</title>
        <authorList>
            <person name="Mixao V."/>
            <person name="Saus E."/>
            <person name="Hansen A.P."/>
            <person name="Lass-Florl C."/>
            <person name="Gabaldon T."/>
        </authorList>
    </citation>
    <scope>NUCLEOTIDE SEQUENCE</scope>
    <source>
        <strain evidence="2">CBS 4856</strain>
    </source>
</reference>
<feature type="compositionally biased region" description="Polar residues" evidence="1">
    <location>
        <begin position="474"/>
        <end position="491"/>
    </location>
</feature>
<evidence type="ECO:0000313" key="2">
    <source>
        <dbReference type="EMBL" id="KAA8904437.1"/>
    </source>
</evidence>
<feature type="region of interest" description="Disordered" evidence="1">
    <location>
        <begin position="467"/>
        <end position="509"/>
    </location>
</feature>
<dbReference type="AlphaFoldDB" id="A0A642UUB0"/>
<accession>A0A642UUB0</accession>
<dbReference type="Proteomes" id="UP000761534">
    <property type="component" value="Unassembled WGS sequence"/>
</dbReference>
<organism evidence="2 3">
    <name type="scientific">Trichomonascus ciferrii</name>
    <dbReference type="NCBI Taxonomy" id="44093"/>
    <lineage>
        <taxon>Eukaryota</taxon>
        <taxon>Fungi</taxon>
        <taxon>Dikarya</taxon>
        <taxon>Ascomycota</taxon>
        <taxon>Saccharomycotina</taxon>
        <taxon>Dipodascomycetes</taxon>
        <taxon>Dipodascales</taxon>
        <taxon>Trichomonascaceae</taxon>
        <taxon>Trichomonascus</taxon>
        <taxon>Trichomonascus ciferrii complex</taxon>
    </lineage>
</organism>
<dbReference type="OrthoDB" id="5031542at2759"/>
<evidence type="ECO:0000256" key="1">
    <source>
        <dbReference type="SAM" id="MobiDB-lite"/>
    </source>
</evidence>
<dbReference type="VEuPathDB" id="FungiDB:TRICI_005487"/>
<protein>
    <submittedName>
        <fullName evidence="2">Uncharacterized protein</fullName>
    </submittedName>
</protein>
<evidence type="ECO:0000313" key="3">
    <source>
        <dbReference type="Proteomes" id="UP000761534"/>
    </source>
</evidence>
<comment type="caution">
    <text evidence="2">The sequence shown here is derived from an EMBL/GenBank/DDBJ whole genome shotgun (WGS) entry which is preliminary data.</text>
</comment>